<proteinExistence type="predicted"/>
<gene>
    <name evidence="5" type="ORF">HLH34_02905</name>
</gene>
<dbReference type="Proteomes" id="UP000555756">
    <property type="component" value="Unassembled WGS sequence"/>
</dbReference>
<dbReference type="EMBL" id="JABEQF010000002">
    <property type="protein sequence ID" value="MBB2188913.1"/>
    <property type="molecule type" value="Genomic_DNA"/>
</dbReference>
<dbReference type="GO" id="GO:0003677">
    <property type="term" value="F:DNA binding"/>
    <property type="evidence" value="ECO:0007669"/>
    <property type="project" value="UniProtKB-KW"/>
</dbReference>
<name>A0A7W4JQB3_9PROT</name>
<evidence type="ECO:0000259" key="4">
    <source>
        <dbReference type="PROSITE" id="PS50995"/>
    </source>
</evidence>
<dbReference type="InterPro" id="IPR023187">
    <property type="entry name" value="Tscrpt_reg_MarR-type_CS"/>
</dbReference>
<dbReference type="PROSITE" id="PS50995">
    <property type="entry name" value="HTH_MARR_2"/>
    <property type="match status" value="1"/>
</dbReference>
<dbReference type="InterPro" id="IPR036390">
    <property type="entry name" value="WH_DNA-bd_sf"/>
</dbReference>
<dbReference type="Gene3D" id="1.10.10.10">
    <property type="entry name" value="Winged helix-like DNA-binding domain superfamily/Winged helix DNA-binding domain"/>
    <property type="match status" value="1"/>
</dbReference>
<dbReference type="SMART" id="SM00347">
    <property type="entry name" value="HTH_MARR"/>
    <property type="match status" value="1"/>
</dbReference>
<keyword evidence="6" id="KW-1185">Reference proteome</keyword>
<dbReference type="Pfam" id="PF12802">
    <property type="entry name" value="MarR_2"/>
    <property type="match status" value="1"/>
</dbReference>
<dbReference type="InterPro" id="IPR036388">
    <property type="entry name" value="WH-like_DNA-bd_sf"/>
</dbReference>
<dbReference type="SUPFAM" id="SSF46785">
    <property type="entry name" value="Winged helix' DNA-binding domain"/>
    <property type="match status" value="1"/>
</dbReference>
<comment type="caution">
    <text evidence="5">The sequence shown here is derived from an EMBL/GenBank/DDBJ whole genome shotgun (WGS) entry which is preliminary data.</text>
</comment>
<dbReference type="InterPro" id="IPR052526">
    <property type="entry name" value="HTH-type_Bedaq_tolerance"/>
</dbReference>
<dbReference type="RefSeq" id="WP_183118107.1">
    <property type="nucleotide sequence ID" value="NZ_JABEQF010000002.1"/>
</dbReference>
<accession>A0A7W4JQB3</accession>
<dbReference type="PROSITE" id="PS01117">
    <property type="entry name" value="HTH_MARR_1"/>
    <property type="match status" value="1"/>
</dbReference>
<evidence type="ECO:0000256" key="2">
    <source>
        <dbReference type="ARBA" id="ARBA00023125"/>
    </source>
</evidence>
<evidence type="ECO:0000313" key="5">
    <source>
        <dbReference type="EMBL" id="MBB2188913.1"/>
    </source>
</evidence>
<keyword evidence="1" id="KW-0805">Transcription regulation</keyword>
<evidence type="ECO:0000313" key="6">
    <source>
        <dbReference type="Proteomes" id="UP000555756"/>
    </source>
</evidence>
<evidence type="ECO:0000256" key="1">
    <source>
        <dbReference type="ARBA" id="ARBA00023015"/>
    </source>
</evidence>
<organism evidence="5 6">
    <name type="scientific">Gluconacetobacter azotocaptans</name>
    <dbReference type="NCBI Taxonomy" id="142834"/>
    <lineage>
        <taxon>Bacteria</taxon>
        <taxon>Pseudomonadati</taxon>
        <taxon>Pseudomonadota</taxon>
        <taxon>Alphaproteobacteria</taxon>
        <taxon>Acetobacterales</taxon>
        <taxon>Acetobacteraceae</taxon>
        <taxon>Gluconacetobacter</taxon>
    </lineage>
</organism>
<keyword evidence="2" id="KW-0238">DNA-binding</keyword>
<dbReference type="GO" id="GO:0003700">
    <property type="term" value="F:DNA-binding transcription factor activity"/>
    <property type="evidence" value="ECO:0007669"/>
    <property type="project" value="InterPro"/>
</dbReference>
<protein>
    <submittedName>
        <fullName evidence="5">Winged helix-turn-helix transcriptional regulator</fullName>
    </submittedName>
</protein>
<dbReference type="AlphaFoldDB" id="A0A7W4JQB3"/>
<keyword evidence="3" id="KW-0804">Transcription</keyword>
<evidence type="ECO:0000256" key="3">
    <source>
        <dbReference type="ARBA" id="ARBA00023163"/>
    </source>
</evidence>
<feature type="domain" description="HTH marR-type" evidence="4">
    <location>
        <begin position="16"/>
        <end position="148"/>
    </location>
</feature>
<dbReference type="PANTHER" id="PTHR39515">
    <property type="entry name" value="CONSERVED PROTEIN"/>
    <property type="match status" value="1"/>
</dbReference>
<reference evidence="5 6" key="1">
    <citation type="submission" date="2020-04" db="EMBL/GenBank/DDBJ databases">
        <title>Description of novel Gluconacetobacter.</title>
        <authorList>
            <person name="Sombolestani A."/>
        </authorList>
    </citation>
    <scope>NUCLEOTIDE SEQUENCE [LARGE SCALE GENOMIC DNA]</scope>
    <source>
        <strain evidence="5 6">LMG 21311</strain>
    </source>
</reference>
<sequence>MPFPTLSPGTAPQDDAADLAETLRPTLHRLYRRLRREDGEAGISPLQTLLLTVIMDEPGIGVAELARRENLRGPTISAHVKSLVTAGLLDRAPSPHDRRRTGLAVTPQGQAVITALRRRRTDWLAGALARLSPDARQAVRAAIGPLAEIGQ</sequence>
<dbReference type="InterPro" id="IPR000835">
    <property type="entry name" value="HTH_MarR-typ"/>
</dbReference>
<dbReference type="PANTHER" id="PTHR39515:SF2">
    <property type="entry name" value="HTH-TYPE TRANSCRIPTIONAL REGULATOR RV0880"/>
    <property type="match status" value="1"/>
</dbReference>